<dbReference type="Gene3D" id="1.20.1260.10">
    <property type="match status" value="1"/>
</dbReference>
<dbReference type="Proteomes" id="UP001238603">
    <property type="component" value="Unassembled WGS sequence"/>
</dbReference>
<evidence type="ECO:0000313" key="4">
    <source>
        <dbReference type="Proteomes" id="UP001238603"/>
    </source>
</evidence>
<proteinExistence type="predicted"/>
<gene>
    <name evidence="3" type="ORF">QRD43_18080</name>
</gene>
<name>A0ABT7LQ13_9BURK</name>
<comment type="caution">
    <text evidence="3">The sequence shown here is derived from an EMBL/GenBank/DDBJ whole genome shotgun (WGS) entry which is preliminary data.</text>
</comment>
<dbReference type="PANTHER" id="PTHR38593">
    <property type="entry name" value="BLR2558 PROTEIN"/>
    <property type="match status" value="1"/>
</dbReference>
<evidence type="ECO:0000259" key="2">
    <source>
        <dbReference type="Pfam" id="PF13628"/>
    </source>
</evidence>
<dbReference type="RefSeq" id="WP_285983901.1">
    <property type="nucleotide sequence ID" value="NZ_JASVDS010000005.1"/>
</dbReference>
<dbReference type="InterPro" id="IPR025419">
    <property type="entry name" value="DUF4142"/>
</dbReference>
<organism evidence="3 4">
    <name type="scientific">Roseateles subflavus</name>
    <dbReference type="NCBI Taxonomy" id="3053353"/>
    <lineage>
        <taxon>Bacteria</taxon>
        <taxon>Pseudomonadati</taxon>
        <taxon>Pseudomonadota</taxon>
        <taxon>Betaproteobacteria</taxon>
        <taxon>Burkholderiales</taxon>
        <taxon>Sphaerotilaceae</taxon>
        <taxon>Roseateles</taxon>
    </lineage>
</organism>
<feature type="compositionally biased region" description="Polar residues" evidence="1">
    <location>
        <begin position="206"/>
        <end position="218"/>
    </location>
</feature>
<sequence length="306" mass="31405">MKPSHRTHRLTPLARWLITAAVVSLVGVTAGPWPGAVAAPLTGAPALQSTPPSTQGQPRASKPTRAPAASGPHSDGADAVLTDRQRADNASGGRLKRADQQFLTQALASGTAEVELARLAQSRAQNAELQRFAEHLVEDHTRVNGELRALGSRAGLDWPENRGMPSGSTSGSGPAGAAMASSSASASPLPSDAASGAPPGAGLRTTPGTAVNSGSSGSAGMGTPALSASAQRTMERLQGLSGADFDHAFVQQMVSDHKRAVADFQRAAARASDSDVRRFAQQTLPSLQAHLQQARTLGARLASRSR</sequence>
<feature type="region of interest" description="Disordered" evidence="1">
    <location>
        <begin position="154"/>
        <end position="231"/>
    </location>
</feature>
<feature type="region of interest" description="Disordered" evidence="1">
    <location>
        <begin position="44"/>
        <end position="80"/>
    </location>
</feature>
<dbReference type="EMBL" id="JASVDS010000005">
    <property type="protein sequence ID" value="MDL5033825.1"/>
    <property type="molecule type" value="Genomic_DNA"/>
</dbReference>
<feature type="compositionally biased region" description="Low complexity" evidence="1">
    <location>
        <begin position="163"/>
        <end position="202"/>
    </location>
</feature>
<dbReference type="Pfam" id="PF13628">
    <property type="entry name" value="DUF4142"/>
    <property type="match status" value="2"/>
</dbReference>
<feature type="domain" description="DUF4142" evidence="2">
    <location>
        <begin position="98"/>
        <end position="160"/>
    </location>
</feature>
<reference evidence="3 4" key="1">
    <citation type="submission" date="2023-06" db="EMBL/GenBank/DDBJ databases">
        <title>Pelomonas sp. APW6 16S ribosomal RNA gene genome sequencing and assembly.</title>
        <authorList>
            <person name="Woo H."/>
        </authorList>
    </citation>
    <scope>NUCLEOTIDE SEQUENCE [LARGE SCALE GENOMIC DNA]</scope>
    <source>
        <strain evidence="3 4">APW6</strain>
    </source>
</reference>
<keyword evidence="4" id="KW-1185">Reference proteome</keyword>
<accession>A0ABT7LQ13</accession>
<dbReference type="PANTHER" id="PTHR38593:SF1">
    <property type="entry name" value="BLR2558 PROTEIN"/>
    <property type="match status" value="1"/>
</dbReference>
<feature type="compositionally biased region" description="Polar residues" evidence="1">
    <location>
        <begin position="47"/>
        <end position="58"/>
    </location>
</feature>
<evidence type="ECO:0000256" key="1">
    <source>
        <dbReference type="SAM" id="MobiDB-lite"/>
    </source>
</evidence>
<dbReference type="InterPro" id="IPR012347">
    <property type="entry name" value="Ferritin-like"/>
</dbReference>
<protein>
    <submittedName>
        <fullName evidence="3">DUF4142 domain-containing protein</fullName>
    </submittedName>
</protein>
<evidence type="ECO:0000313" key="3">
    <source>
        <dbReference type="EMBL" id="MDL5033825.1"/>
    </source>
</evidence>
<feature type="domain" description="DUF4142" evidence="2">
    <location>
        <begin position="222"/>
        <end position="297"/>
    </location>
</feature>